<comment type="pathway">
    <text evidence="7">Metabolic intermediate biosynthesis; chorismate biosynthesis; chorismate from D-erythrose 4-phosphate and phosphoenolpyruvate: step 5/7.</text>
</comment>
<dbReference type="eggNOG" id="COG0703">
    <property type="taxonomic scope" value="Bacteria"/>
</dbReference>
<dbReference type="RefSeq" id="WP_004627327.1">
    <property type="nucleotide sequence ID" value="NZ_AORV01000044.1"/>
</dbReference>
<dbReference type="Gene3D" id="3.40.50.300">
    <property type="entry name" value="P-loop containing nucleotide triphosphate hydrolases"/>
    <property type="match status" value="1"/>
</dbReference>
<feature type="binding site" evidence="7">
    <location>
        <position position="123"/>
    </location>
    <ligand>
        <name>ATP</name>
        <dbReference type="ChEBI" id="CHEBI:30616"/>
    </ligand>
</feature>
<dbReference type="GO" id="GO:0005524">
    <property type="term" value="F:ATP binding"/>
    <property type="evidence" value="ECO:0007669"/>
    <property type="project" value="UniProtKB-UniRule"/>
</dbReference>
<keyword evidence="7" id="KW-0963">Cytoplasm</keyword>
<dbReference type="GO" id="GO:0004765">
    <property type="term" value="F:shikimate kinase activity"/>
    <property type="evidence" value="ECO:0007669"/>
    <property type="project" value="UniProtKB-UniRule"/>
</dbReference>
<keyword evidence="3 7" id="KW-0547">Nucleotide-binding</keyword>
<feature type="binding site" evidence="7">
    <location>
        <begin position="18"/>
        <end position="23"/>
    </location>
    <ligand>
        <name>ATP</name>
        <dbReference type="ChEBI" id="CHEBI:30616"/>
    </ligand>
</feature>
<dbReference type="PANTHER" id="PTHR21087">
    <property type="entry name" value="SHIKIMATE KINASE"/>
    <property type="match status" value="1"/>
</dbReference>
<keyword evidence="4 7" id="KW-0418">Kinase</keyword>
<comment type="similarity">
    <text evidence="7">Belongs to the shikimate kinase family.</text>
</comment>
<protein>
    <recommendedName>
        <fullName evidence="7">Shikimate kinase</fullName>
        <shortName evidence="7">SK</shortName>
        <ecNumber evidence="7">2.7.1.71</ecNumber>
    </recommendedName>
</protein>
<evidence type="ECO:0000256" key="6">
    <source>
        <dbReference type="ARBA" id="ARBA00023141"/>
    </source>
</evidence>
<dbReference type="CDD" id="cd00464">
    <property type="entry name" value="SK"/>
    <property type="match status" value="1"/>
</dbReference>
<organism evidence="8 9">
    <name type="scientific">Ruminiclostridium cellobioparum subsp. termitidis CT1112</name>
    <dbReference type="NCBI Taxonomy" id="1195236"/>
    <lineage>
        <taxon>Bacteria</taxon>
        <taxon>Bacillati</taxon>
        <taxon>Bacillota</taxon>
        <taxon>Clostridia</taxon>
        <taxon>Eubacteriales</taxon>
        <taxon>Oscillospiraceae</taxon>
        <taxon>Ruminiclostridium</taxon>
    </lineage>
</organism>
<dbReference type="EC" id="2.7.1.71" evidence="7"/>
<dbReference type="Pfam" id="PF01202">
    <property type="entry name" value="SKI"/>
    <property type="match status" value="1"/>
</dbReference>
<dbReference type="PATRIC" id="fig|1195236.3.peg.3426"/>
<dbReference type="GO" id="GO:0008652">
    <property type="term" value="P:amino acid biosynthetic process"/>
    <property type="evidence" value="ECO:0007669"/>
    <property type="project" value="UniProtKB-KW"/>
</dbReference>
<comment type="caution">
    <text evidence="8">The sequence shown here is derived from an EMBL/GenBank/DDBJ whole genome shotgun (WGS) entry which is preliminary data.</text>
</comment>
<dbReference type="GO" id="GO:0009423">
    <property type="term" value="P:chorismate biosynthetic process"/>
    <property type="evidence" value="ECO:0007669"/>
    <property type="project" value="UniProtKB-UniRule"/>
</dbReference>
<dbReference type="HAMAP" id="MF_00109">
    <property type="entry name" value="Shikimate_kinase"/>
    <property type="match status" value="1"/>
</dbReference>
<keyword evidence="7" id="KW-0479">Metal-binding</keyword>
<evidence type="ECO:0000256" key="2">
    <source>
        <dbReference type="ARBA" id="ARBA00022679"/>
    </source>
</evidence>
<feature type="binding site" evidence="7">
    <location>
        <position position="40"/>
    </location>
    <ligand>
        <name>substrate</name>
    </ligand>
</feature>
<dbReference type="InterPro" id="IPR027417">
    <property type="entry name" value="P-loop_NTPase"/>
</dbReference>
<evidence type="ECO:0000256" key="5">
    <source>
        <dbReference type="ARBA" id="ARBA00022840"/>
    </source>
</evidence>
<proteinExistence type="inferred from homology"/>
<feature type="binding site" evidence="7">
    <location>
        <position position="140"/>
    </location>
    <ligand>
        <name>substrate</name>
    </ligand>
</feature>
<evidence type="ECO:0000256" key="4">
    <source>
        <dbReference type="ARBA" id="ARBA00022777"/>
    </source>
</evidence>
<dbReference type="GO" id="GO:0000287">
    <property type="term" value="F:magnesium ion binding"/>
    <property type="evidence" value="ECO:0007669"/>
    <property type="project" value="UniProtKB-UniRule"/>
</dbReference>
<feature type="binding site" evidence="7">
    <location>
        <position position="85"/>
    </location>
    <ligand>
        <name>substrate</name>
    </ligand>
</feature>
<comment type="subcellular location">
    <subcellularLocation>
        <location evidence="7">Cytoplasm</location>
    </subcellularLocation>
</comment>
<evidence type="ECO:0000313" key="9">
    <source>
        <dbReference type="Proteomes" id="UP000014155"/>
    </source>
</evidence>
<dbReference type="EMBL" id="AORV01000044">
    <property type="protein sequence ID" value="EMS71039.1"/>
    <property type="molecule type" value="Genomic_DNA"/>
</dbReference>
<dbReference type="UniPathway" id="UPA00053">
    <property type="reaction ID" value="UER00088"/>
</dbReference>
<gene>
    <name evidence="7" type="primary">aroK</name>
    <name evidence="8" type="ORF">CTER_3203</name>
</gene>
<keyword evidence="1 7" id="KW-0028">Amino-acid biosynthesis</keyword>
<evidence type="ECO:0000256" key="7">
    <source>
        <dbReference type="HAMAP-Rule" id="MF_00109"/>
    </source>
</evidence>
<dbReference type="STRING" id="1195236.CTER_3203"/>
<keyword evidence="9" id="KW-1185">Reference proteome</keyword>
<reference evidence="8 9" key="1">
    <citation type="journal article" date="2013" name="Genome Announc.">
        <title>Draft Genome Sequence of the Cellulolytic, Mesophilic, Anaerobic Bacterium Clostridium termitidis Strain CT1112 (DSM 5398).</title>
        <authorList>
            <person name="Lal S."/>
            <person name="Ramachandran U."/>
            <person name="Zhang X."/>
            <person name="Munir R."/>
            <person name="Sparling R."/>
            <person name="Levin D.B."/>
        </authorList>
    </citation>
    <scope>NUCLEOTIDE SEQUENCE [LARGE SCALE GENOMIC DNA]</scope>
    <source>
        <strain evidence="8 9">CT1112</strain>
    </source>
</reference>
<comment type="caution">
    <text evidence="7">Lacks conserved residue(s) required for the propagation of feature annotation.</text>
</comment>
<keyword evidence="7" id="KW-0460">Magnesium</keyword>
<name>S0FPF5_RUMCE</name>
<comment type="cofactor">
    <cofactor evidence="7">
        <name>Mg(2+)</name>
        <dbReference type="ChEBI" id="CHEBI:18420"/>
    </cofactor>
    <text evidence="7">Binds 1 Mg(2+) ion per subunit.</text>
</comment>
<keyword evidence="6 7" id="KW-0057">Aromatic amino acid biosynthesis</keyword>
<dbReference type="GO" id="GO:0009073">
    <property type="term" value="P:aromatic amino acid family biosynthetic process"/>
    <property type="evidence" value="ECO:0007669"/>
    <property type="project" value="UniProtKB-KW"/>
</dbReference>
<dbReference type="GO" id="GO:0005829">
    <property type="term" value="C:cytosol"/>
    <property type="evidence" value="ECO:0007669"/>
    <property type="project" value="TreeGrafter"/>
</dbReference>
<dbReference type="PRINTS" id="PR01100">
    <property type="entry name" value="SHIKIMTKNASE"/>
</dbReference>
<comment type="function">
    <text evidence="7">Catalyzes the specific phosphorylation of the 3-hydroxyl group of shikimic acid using ATP as a cosubstrate.</text>
</comment>
<dbReference type="InterPro" id="IPR031322">
    <property type="entry name" value="Shikimate/glucono_kinase"/>
</dbReference>
<evidence type="ECO:0000313" key="8">
    <source>
        <dbReference type="EMBL" id="EMS71039.1"/>
    </source>
</evidence>
<comment type="subunit">
    <text evidence="7">Monomer.</text>
</comment>
<comment type="catalytic activity">
    <reaction evidence="7">
        <text>shikimate + ATP = 3-phosphoshikimate + ADP + H(+)</text>
        <dbReference type="Rhea" id="RHEA:13121"/>
        <dbReference type="ChEBI" id="CHEBI:15378"/>
        <dbReference type="ChEBI" id="CHEBI:30616"/>
        <dbReference type="ChEBI" id="CHEBI:36208"/>
        <dbReference type="ChEBI" id="CHEBI:145989"/>
        <dbReference type="ChEBI" id="CHEBI:456216"/>
        <dbReference type="EC" id="2.7.1.71"/>
    </reaction>
</comment>
<sequence length="176" mass="19817">MYRKDLQVRNIVLIGMPSAGKSTVGVIIAKNLGMNFIDTDVLIQTRQGRLLQEILDTEGTESFLEIEEEAILSMDCSNTVIATGGSVVYGRKAMEHLKQNGLVIYLHIAMETVYTRLRNLKTRGVVLSKGQTLEDIYRERVPLYEKYAGIKLDCSNNSIEDTLEDTLEAVKREFGR</sequence>
<dbReference type="PANTHER" id="PTHR21087:SF16">
    <property type="entry name" value="SHIKIMATE KINASE 1, CHLOROPLASTIC"/>
    <property type="match status" value="1"/>
</dbReference>
<feature type="binding site" evidence="7">
    <location>
        <position position="22"/>
    </location>
    <ligand>
        <name>Mg(2+)</name>
        <dbReference type="ChEBI" id="CHEBI:18420"/>
    </ligand>
</feature>
<dbReference type="InterPro" id="IPR000623">
    <property type="entry name" value="Shikimate_kinase/TSH1"/>
</dbReference>
<accession>S0FPF5</accession>
<evidence type="ECO:0000256" key="1">
    <source>
        <dbReference type="ARBA" id="ARBA00022605"/>
    </source>
</evidence>
<evidence type="ECO:0000256" key="3">
    <source>
        <dbReference type="ARBA" id="ARBA00022741"/>
    </source>
</evidence>
<keyword evidence="5 7" id="KW-0067">ATP-binding</keyword>
<keyword evidence="2 7" id="KW-0808">Transferase</keyword>
<dbReference type="SUPFAM" id="SSF52540">
    <property type="entry name" value="P-loop containing nucleoside triphosphate hydrolases"/>
    <property type="match status" value="1"/>
</dbReference>
<dbReference type="AlphaFoldDB" id="S0FPF5"/>
<dbReference type="Proteomes" id="UP000014155">
    <property type="component" value="Unassembled WGS sequence"/>
</dbReference>